<gene>
    <name evidence="1" type="ORF">CJEDD_04150</name>
</gene>
<dbReference type="PANTHER" id="PTHR36974:SF1">
    <property type="entry name" value="DOXX FAMILY MEMBRANE PROTEIN"/>
    <property type="match status" value="1"/>
</dbReference>
<protein>
    <recommendedName>
        <fullName evidence="3">DoxX family protein</fullName>
    </recommendedName>
</protein>
<sequence length="122" mass="13176">MTPLQKFLIPLFGGAGALHFLKPEPFDSIVPPQLPGKARTYTEVSGVAELAAASLIAVPKTRKLGGLFSAALLLGVWPANFYMAWQWRDKSWPLRLGAIARLPLQVPMIKAALGLRKASARG</sequence>
<accession>A0ABY7UJK5</accession>
<dbReference type="PANTHER" id="PTHR36974">
    <property type="entry name" value="MEMBRANE PROTEIN-RELATED"/>
    <property type="match status" value="1"/>
</dbReference>
<evidence type="ECO:0000313" key="1">
    <source>
        <dbReference type="EMBL" id="WCZ38443.1"/>
    </source>
</evidence>
<keyword evidence="2" id="KW-1185">Reference proteome</keyword>
<evidence type="ECO:0008006" key="3">
    <source>
        <dbReference type="Google" id="ProtNLM"/>
    </source>
</evidence>
<dbReference type="EMBL" id="CP063194">
    <property type="protein sequence ID" value="WCZ38443.1"/>
    <property type="molecule type" value="Genomic_DNA"/>
</dbReference>
<dbReference type="RefSeq" id="WP_042407501.1">
    <property type="nucleotide sequence ID" value="NZ_CBYN010000058.1"/>
</dbReference>
<proteinExistence type="predicted"/>
<organism evidence="1 2">
    <name type="scientific">Corynebacterium jeddahense</name>
    <dbReference type="NCBI Taxonomy" id="1414719"/>
    <lineage>
        <taxon>Bacteria</taxon>
        <taxon>Bacillati</taxon>
        <taxon>Actinomycetota</taxon>
        <taxon>Actinomycetes</taxon>
        <taxon>Mycobacteriales</taxon>
        <taxon>Corynebacteriaceae</taxon>
        <taxon>Corynebacterium</taxon>
    </lineage>
</organism>
<name>A0ABY7UJK5_9CORY</name>
<evidence type="ECO:0000313" key="2">
    <source>
        <dbReference type="Proteomes" id="UP001218071"/>
    </source>
</evidence>
<dbReference type="Proteomes" id="UP001218071">
    <property type="component" value="Chromosome"/>
</dbReference>
<reference evidence="1 2" key="1">
    <citation type="submission" date="2020-10" db="EMBL/GenBank/DDBJ databases">
        <title>Complete genome sequence of Corynebacterium jeddahense DSM 45997, type strain of Corynebacterium jeddahense.</title>
        <authorList>
            <person name="Busche T."/>
            <person name="Kalinowski J."/>
            <person name="Ruckert C."/>
        </authorList>
    </citation>
    <scope>NUCLEOTIDE SEQUENCE [LARGE SCALE GENOMIC DNA]</scope>
    <source>
        <strain evidence="1 2">DSM 45997</strain>
    </source>
</reference>